<proteinExistence type="predicted"/>
<dbReference type="Pfam" id="PF02201">
    <property type="entry name" value="SWIB"/>
    <property type="match status" value="1"/>
</dbReference>
<evidence type="ECO:0000313" key="4">
    <source>
        <dbReference type="Proteomes" id="UP000593562"/>
    </source>
</evidence>
<accession>A0A7J7DS52</accession>
<dbReference type="SMART" id="SM00151">
    <property type="entry name" value="SWIB"/>
    <property type="match status" value="1"/>
</dbReference>
<feature type="region of interest" description="Disordered" evidence="1">
    <location>
        <begin position="23"/>
        <end position="49"/>
    </location>
</feature>
<evidence type="ECO:0000313" key="3">
    <source>
        <dbReference type="EMBL" id="KAF5749131.1"/>
    </source>
</evidence>
<dbReference type="OrthoDB" id="10251073at2759"/>
<dbReference type="InterPro" id="IPR019835">
    <property type="entry name" value="SWIB_domain"/>
</dbReference>
<dbReference type="EMBL" id="JAAARO010000004">
    <property type="protein sequence ID" value="KAF5749131.1"/>
    <property type="molecule type" value="Genomic_DNA"/>
</dbReference>
<dbReference type="FunCoup" id="A0A7J7DS52">
    <property type="interactions" value="6"/>
</dbReference>
<keyword evidence="4" id="KW-1185">Reference proteome</keyword>
<protein>
    <submittedName>
        <fullName evidence="3">SWIB complex BAF60b domain-containing family protein</fullName>
    </submittedName>
</protein>
<dbReference type="SUPFAM" id="SSF47592">
    <property type="entry name" value="SWIB/MDM2 domain"/>
    <property type="match status" value="1"/>
</dbReference>
<reference evidence="3 4" key="1">
    <citation type="journal article" date="2020" name="Nat. Commun.">
        <title>Genome of Tripterygium wilfordii and identification of cytochrome P450 involved in triptolide biosynthesis.</title>
        <authorList>
            <person name="Tu L."/>
            <person name="Su P."/>
            <person name="Zhang Z."/>
            <person name="Gao L."/>
            <person name="Wang J."/>
            <person name="Hu T."/>
            <person name="Zhou J."/>
            <person name="Zhang Y."/>
            <person name="Zhao Y."/>
            <person name="Liu Y."/>
            <person name="Song Y."/>
            <person name="Tong Y."/>
            <person name="Lu Y."/>
            <person name="Yang J."/>
            <person name="Xu C."/>
            <person name="Jia M."/>
            <person name="Peters R.J."/>
            <person name="Huang L."/>
            <person name="Gao W."/>
        </authorList>
    </citation>
    <scope>NUCLEOTIDE SEQUENCE [LARGE SCALE GENOMIC DNA]</scope>
    <source>
        <strain evidence="4">cv. XIE 37</strain>
        <tissue evidence="3">Leaf</tissue>
    </source>
</reference>
<dbReference type="InParanoid" id="A0A7J7DS52"/>
<dbReference type="PROSITE" id="PS51925">
    <property type="entry name" value="SWIB_MDM2"/>
    <property type="match status" value="1"/>
</dbReference>
<sequence>MSFATSRVFKACSALLAPARSSATAGNATKPASTAVAKTKSKPKLKSTTPTISKAAGILKVTPVSPALGDFLGAPESSRTEAVKKIWAHIKLHNLQNPENKREIFCDQKLKTLFDGKDKVGFLEIGKLLSGHFVKTG</sequence>
<gene>
    <name evidence="3" type="ORF">HS088_TW04G01094</name>
</gene>
<feature type="compositionally biased region" description="Polar residues" evidence="1">
    <location>
        <begin position="23"/>
        <end position="32"/>
    </location>
</feature>
<name>A0A7J7DS52_TRIWF</name>
<organism evidence="3 4">
    <name type="scientific">Tripterygium wilfordii</name>
    <name type="common">Thunder God vine</name>
    <dbReference type="NCBI Taxonomy" id="458696"/>
    <lineage>
        <taxon>Eukaryota</taxon>
        <taxon>Viridiplantae</taxon>
        <taxon>Streptophyta</taxon>
        <taxon>Embryophyta</taxon>
        <taxon>Tracheophyta</taxon>
        <taxon>Spermatophyta</taxon>
        <taxon>Magnoliopsida</taxon>
        <taxon>eudicotyledons</taxon>
        <taxon>Gunneridae</taxon>
        <taxon>Pentapetalae</taxon>
        <taxon>rosids</taxon>
        <taxon>fabids</taxon>
        <taxon>Celastrales</taxon>
        <taxon>Celastraceae</taxon>
        <taxon>Tripterygium</taxon>
    </lineage>
</organism>
<dbReference type="InterPro" id="IPR036885">
    <property type="entry name" value="SWIB_MDM2_dom_sf"/>
</dbReference>
<dbReference type="InterPro" id="IPR003121">
    <property type="entry name" value="SWIB_MDM2_domain"/>
</dbReference>
<dbReference type="AlphaFoldDB" id="A0A7J7DS52"/>
<dbReference type="Gene3D" id="1.10.245.10">
    <property type="entry name" value="SWIB/MDM2 domain"/>
    <property type="match status" value="1"/>
</dbReference>
<dbReference type="PANTHER" id="PTHR13844">
    <property type="entry name" value="SWI/SNF-RELATED MATRIX-ASSOCIATED ACTIN-DEPENDENT REGULATOR OF CHROMATIN SUBFAMILY D"/>
    <property type="match status" value="1"/>
</dbReference>
<comment type="caution">
    <text evidence="3">The sequence shown here is derived from an EMBL/GenBank/DDBJ whole genome shotgun (WGS) entry which is preliminary data.</text>
</comment>
<dbReference type="CDD" id="cd10567">
    <property type="entry name" value="SWIB-MDM2_like"/>
    <property type="match status" value="1"/>
</dbReference>
<evidence type="ECO:0000256" key="1">
    <source>
        <dbReference type="SAM" id="MobiDB-lite"/>
    </source>
</evidence>
<evidence type="ECO:0000259" key="2">
    <source>
        <dbReference type="PROSITE" id="PS51925"/>
    </source>
</evidence>
<dbReference type="Proteomes" id="UP000593562">
    <property type="component" value="Unassembled WGS sequence"/>
</dbReference>
<feature type="domain" description="DM2" evidence="2">
    <location>
        <begin position="57"/>
        <end position="135"/>
    </location>
</feature>